<comment type="caution">
    <text evidence="1">The sequence shown here is derived from an EMBL/GenBank/DDBJ whole genome shotgun (WGS) entry which is preliminary data.</text>
</comment>
<keyword evidence="2" id="KW-1185">Reference proteome</keyword>
<dbReference type="OrthoDB" id="411785at2759"/>
<evidence type="ECO:0000313" key="1">
    <source>
        <dbReference type="EMBL" id="RAO72608.1"/>
    </source>
</evidence>
<dbReference type="GeneID" id="63797834"/>
<dbReference type="Proteomes" id="UP000249363">
    <property type="component" value="Unassembled WGS sequence"/>
</dbReference>
<dbReference type="AlphaFoldDB" id="A0A364L9X8"/>
<sequence length="181" mass="20347">MNSSPFHHTKNHTTHKKVKGAPDYDDAAYWDTKFITGQDVGEWLNEGDLLIERAIAELETQFPLIVANENVVKEGRSATPRALHLGPGISAIGSKLCEAFEKRGWKGSGIVFDWAANEKTKNRTQRMSCTGFKQIYAPGKMYRNDFCPSPHSMCYSTKALATPSRLQCHAYSIIRQKRAKK</sequence>
<dbReference type="EMBL" id="MIKG01000020">
    <property type="protein sequence ID" value="RAO72608.1"/>
    <property type="molecule type" value="Genomic_DNA"/>
</dbReference>
<dbReference type="RefSeq" id="XP_040737122.1">
    <property type="nucleotide sequence ID" value="XM_040881446.1"/>
</dbReference>
<evidence type="ECO:0000313" key="2">
    <source>
        <dbReference type="Proteomes" id="UP000249363"/>
    </source>
</evidence>
<dbReference type="STRING" id="1196081.A0A364L9X8"/>
<accession>A0A364L9X8</accession>
<organism evidence="1 2">
    <name type="scientific">Talaromyces amestolkiae</name>
    <dbReference type="NCBI Taxonomy" id="1196081"/>
    <lineage>
        <taxon>Eukaryota</taxon>
        <taxon>Fungi</taxon>
        <taxon>Dikarya</taxon>
        <taxon>Ascomycota</taxon>
        <taxon>Pezizomycotina</taxon>
        <taxon>Eurotiomycetes</taxon>
        <taxon>Eurotiomycetidae</taxon>
        <taxon>Eurotiales</taxon>
        <taxon>Trichocomaceae</taxon>
        <taxon>Talaromyces</taxon>
        <taxon>Talaromyces sect. Talaromyces</taxon>
    </lineage>
</organism>
<proteinExistence type="predicted"/>
<protein>
    <submittedName>
        <fullName evidence="1">Uncharacterized protein</fullName>
    </submittedName>
</protein>
<name>A0A364L9X8_TALAM</name>
<gene>
    <name evidence="1" type="ORF">BHQ10_008620</name>
</gene>
<reference evidence="1 2" key="1">
    <citation type="journal article" date="2017" name="Biotechnol. Biofuels">
        <title>Differential beta-glucosidase expression as a function of carbon source availability in Talaromyces amestolkiae: a genomic and proteomic approach.</title>
        <authorList>
            <person name="de Eugenio L.I."/>
            <person name="Mendez-Liter J.A."/>
            <person name="Nieto-Dominguez M."/>
            <person name="Alonso L."/>
            <person name="Gil-Munoz J."/>
            <person name="Barriuso J."/>
            <person name="Prieto A."/>
            <person name="Martinez M.J."/>
        </authorList>
    </citation>
    <scope>NUCLEOTIDE SEQUENCE [LARGE SCALE GENOMIC DNA]</scope>
    <source>
        <strain evidence="1 2">CIB</strain>
    </source>
</reference>